<keyword evidence="5" id="KW-0798">TonB box</keyword>
<evidence type="ECO:0000256" key="2">
    <source>
        <dbReference type="ARBA" id="ARBA00022448"/>
    </source>
</evidence>
<keyword evidence="7" id="KW-0998">Cell outer membrane</keyword>
<dbReference type="PROSITE" id="PS01156">
    <property type="entry name" value="TONB_DEPENDENT_REC_2"/>
    <property type="match status" value="1"/>
</dbReference>
<feature type="domain" description="TonB-dependent receptor-like beta-barrel" evidence="8">
    <location>
        <begin position="2"/>
        <end position="67"/>
    </location>
</feature>
<keyword evidence="2" id="KW-0813">Transport</keyword>
<evidence type="ECO:0000313" key="9">
    <source>
        <dbReference type="EMBL" id="RMS54486.1"/>
    </source>
</evidence>
<name>A0A3M5DX05_PSEAI</name>
<dbReference type="InterPro" id="IPR036942">
    <property type="entry name" value="Beta-barrel_TonB_sf"/>
</dbReference>
<evidence type="ECO:0000256" key="5">
    <source>
        <dbReference type="ARBA" id="ARBA00023077"/>
    </source>
</evidence>
<keyword evidence="4" id="KW-0812">Transmembrane</keyword>
<evidence type="ECO:0000256" key="7">
    <source>
        <dbReference type="ARBA" id="ARBA00023237"/>
    </source>
</evidence>
<evidence type="ECO:0000259" key="8">
    <source>
        <dbReference type="Pfam" id="PF00593"/>
    </source>
</evidence>
<keyword evidence="6" id="KW-0472">Membrane</keyword>
<evidence type="ECO:0000256" key="3">
    <source>
        <dbReference type="ARBA" id="ARBA00022452"/>
    </source>
</evidence>
<sequence>MPERVGNLWLTYDFDPAWQGGVDARYVSSVYANNANTWHVPSYTVYGTFLSYRLDERTRITGRVRNLTDEVYARFVQSTPLYYVGDPRTFELSVQTRF</sequence>
<dbReference type="GO" id="GO:0009279">
    <property type="term" value="C:cell outer membrane"/>
    <property type="evidence" value="ECO:0007669"/>
    <property type="project" value="UniProtKB-SubCell"/>
</dbReference>
<dbReference type="InterPro" id="IPR039426">
    <property type="entry name" value="TonB-dep_rcpt-like"/>
</dbReference>
<dbReference type="InterPro" id="IPR000531">
    <property type="entry name" value="Beta-barrel_TonB"/>
</dbReference>
<dbReference type="SUPFAM" id="SSF56935">
    <property type="entry name" value="Porins"/>
    <property type="match status" value="1"/>
</dbReference>
<organism evidence="9 10">
    <name type="scientific">Pseudomonas aeruginosa</name>
    <dbReference type="NCBI Taxonomy" id="287"/>
    <lineage>
        <taxon>Bacteria</taxon>
        <taxon>Pseudomonadati</taxon>
        <taxon>Pseudomonadota</taxon>
        <taxon>Gammaproteobacteria</taxon>
        <taxon>Pseudomonadales</taxon>
        <taxon>Pseudomonadaceae</taxon>
        <taxon>Pseudomonas</taxon>
    </lineage>
</organism>
<gene>
    <name evidence="9" type="ORF">ALP65_02218</name>
</gene>
<dbReference type="Pfam" id="PF00593">
    <property type="entry name" value="TonB_dep_Rec_b-barrel"/>
    <property type="match status" value="1"/>
</dbReference>
<protein>
    <recommendedName>
        <fullName evidence="8">TonB-dependent receptor-like beta-barrel domain-containing protein</fullName>
    </recommendedName>
</protein>
<comment type="caution">
    <text evidence="9">The sequence shown here is derived from an EMBL/GenBank/DDBJ whole genome shotgun (WGS) entry which is preliminary data.</text>
</comment>
<comment type="subcellular location">
    <subcellularLocation>
        <location evidence="1">Cell outer membrane</location>
        <topology evidence="1">Multi-pass membrane protein</topology>
    </subcellularLocation>
</comment>
<dbReference type="PANTHER" id="PTHR32552:SF84">
    <property type="entry name" value="TONB-DEPENDENT RECEPTOR-RELATED"/>
    <property type="match status" value="1"/>
</dbReference>
<dbReference type="GO" id="GO:0015344">
    <property type="term" value="F:siderophore uptake transmembrane transporter activity"/>
    <property type="evidence" value="ECO:0007669"/>
    <property type="project" value="TreeGrafter"/>
</dbReference>
<dbReference type="PANTHER" id="PTHR32552">
    <property type="entry name" value="FERRICHROME IRON RECEPTOR-RELATED"/>
    <property type="match status" value="1"/>
</dbReference>
<dbReference type="EMBL" id="RBSQ01000650">
    <property type="protein sequence ID" value="RMS54486.1"/>
    <property type="molecule type" value="Genomic_DNA"/>
</dbReference>
<dbReference type="Proteomes" id="UP000270834">
    <property type="component" value="Unassembled WGS sequence"/>
</dbReference>
<proteinExistence type="predicted"/>
<evidence type="ECO:0000256" key="1">
    <source>
        <dbReference type="ARBA" id="ARBA00004571"/>
    </source>
</evidence>
<dbReference type="Gene3D" id="2.40.170.20">
    <property type="entry name" value="TonB-dependent receptor, beta-barrel domain"/>
    <property type="match status" value="1"/>
</dbReference>
<evidence type="ECO:0000256" key="4">
    <source>
        <dbReference type="ARBA" id="ARBA00022692"/>
    </source>
</evidence>
<keyword evidence="3" id="KW-1134">Transmembrane beta strand</keyword>
<evidence type="ECO:0000313" key="10">
    <source>
        <dbReference type="Proteomes" id="UP000270834"/>
    </source>
</evidence>
<dbReference type="AlphaFoldDB" id="A0A3M5DX05"/>
<accession>A0A3M5DX05</accession>
<reference evidence="9 10" key="1">
    <citation type="submission" date="2018-08" db="EMBL/GenBank/DDBJ databases">
        <title>Recombination of ecologically and evolutionarily significant loci maintains genetic cohesion in the Pseudomonas syringae species complex.</title>
        <authorList>
            <person name="Dillon M."/>
            <person name="Thakur S."/>
            <person name="Almeida R.N.D."/>
            <person name="Weir B.S."/>
            <person name="Guttman D.S."/>
        </authorList>
    </citation>
    <scope>NUCLEOTIDE SEQUENCE [LARGE SCALE GENOMIC DNA]</scope>
    <source>
        <strain evidence="9 10">ICMP 7846</strain>
    </source>
</reference>
<evidence type="ECO:0000256" key="6">
    <source>
        <dbReference type="ARBA" id="ARBA00023136"/>
    </source>
</evidence>
<dbReference type="InterPro" id="IPR010917">
    <property type="entry name" value="TonB_rcpt_CS"/>
</dbReference>